<reference evidence="1" key="1">
    <citation type="submission" date="2020-02" db="EMBL/GenBank/DDBJ databases">
        <authorList>
            <person name="Meier V. D."/>
        </authorList>
    </citation>
    <scope>NUCLEOTIDE SEQUENCE</scope>
    <source>
        <strain evidence="1">AVDCRST_MAG93</strain>
    </source>
</reference>
<sequence length="69" mass="7350">EKLGFGLLSTVVWNRKPYVEMMDGIGTIQTMDGQQEPVAKAQREAAALVGEIVGNIVQHRRAAASAAVA</sequence>
<dbReference type="AlphaFoldDB" id="A0A6J4J2W2"/>
<organism evidence="1">
    <name type="scientific">uncultured Chloroflexia bacterium</name>
    <dbReference type="NCBI Taxonomy" id="1672391"/>
    <lineage>
        <taxon>Bacteria</taxon>
        <taxon>Bacillati</taxon>
        <taxon>Chloroflexota</taxon>
        <taxon>Chloroflexia</taxon>
        <taxon>environmental samples</taxon>
    </lineage>
</organism>
<evidence type="ECO:0000313" key="1">
    <source>
        <dbReference type="EMBL" id="CAA9265522.1"/>
    </source>
</evidence>
<dbReference type="EMBL" id="CADCTR010000815">
    <property type="protein sequence ID" value="CAA9265522.1"/>
    <property type="molecule type" value="Genomic_DNA"/>
</dbReference>
<gene>
    <name evidence="1" type="ORF">AVDCRST_MAG93-2390</name>
</gene>
<accession>A0A6J4J2W2</accession>
<name>A0A6J4J2W2_9CHLR</name>
<feature type="non-terminal residue" evidence="1">
    <location>
        <position position="1"/>
    </location>
</feature>
<protein>
    <submittedName>
        <fullName evidence="1">Uncharacterized protein</fullName>
    </submittedName>
</protein>
<proteinExistence type="predicted"/>